<protein>
    <recommendedName>
        <fullName evidence="4">Large ribosomal subunit protein uL30m</fullName>
    </recommendedName>
</protein>
<evidence type="ECO:0000256" key="1">
    <source>
        <dbReference type="ARBA" id="ARBA00007594"/>
    </source>
</evidence>
<keyword evidence="2" id="KW-0689">Ribosomal protein</keyword>
<keyword evidence="3" id="KW-0687">Ribonucleoprotein</keyword>
<feature type="region of interest" description="Disordered" evidence="5">
    <location>
        <begin position="1044"/>
        <end position="1110"/>
    </location>
</feature>
<dbReference type="CDD" id="cd01658">
    <property type="entry name" value="Ribosomal_L30"/>
    <property type="match status" value="1"/>
</dbReference>
<dbReference type="InterPro" id="IPR016082">
    <property type="entry name" value="Ribosomal_uL30_ferredoxin-like"/>
</dbReference>
<dbReference type="InterPro" id="IPR005996">
    <property type="entry name" value="Ribosomal_uL30_bac-type"/>
</dbReference>
<dbReference type="SMART" id="SM00767">
    <property type="entry name" value="DCD"/>
    <property type="match status" value="1"/>
</dbReference>
<dbReference type="EMBL" id="JAJAGQ010000013">
    <property type="protein sequence ID" value="KAJ8545196.1"/>
    <property type="molecule type" value="Genomic_DNA"/>
</dbReference>
<dbReference type="GO" id="GO:0006412">
    <property type="term" value="P:translation"/>
    <property type="evidence" value="ECO:0007669"/>
    <property type="project" value="InterPro"/>
</dbReference>
<comment type="similarity">
    <text evidence="1">Belongs to the universal ribosomal protein uL30 family.</text>
</comment>
<reference evidence="8" key="1">
    <citation type="journal article" date="2023" name="Proc. Natl. Acad. Sci. U.S.A.">
        <title>Genomic and structural basis for evolution of tropane alkaloid biosynthesis.</title>
        <authorList>
            <person name="Wanga Y.-J."/>
            <person name="Taina T."/>
            <person name="Yua J.-Y."/>
            <person name="Lia J."/>
            <person name="Xua B."/>
            <person name="Chenc J."/>
            <person name="D'Auriad J.C."/>
            <person name="Huanga J.-P."/>
            <person name="Huanga S.-X."/>
        </authorList>
    </citation>
    <scope>NUCLEOTIDE SEQUENCE [LARGE SCALE GENOMIC DNA]</scope>
    <source>
        <strain evidence="8">cv. KIB-2019</strain>
    </source>
</reference>
<proteinExistence type="inferred from homology"/>
<dbReference type="Proteomes" id="UP001152561">
    <property type="component" value="Unassembled WGS sequence"/>
</dbReference>
<name>A0A9Q1LUG0_9SOLA</name>
<dbReference type="SUPFAM" id="SSF55129">
    <property type="entry name" value="Ribosomal protein L30p/L7e"/>
    <property type="match status" value="1"/>
</dbReference>
<dbReference type="OrthoDB" id="1928633at2759"/>
<dbReference type="HAMAP" id="MF_01371_B">
    <property type="entry name" value="Ribosomal_uL30_B"/>
    <property type="match status" value="1"/>
</dbReference>
<evidence type="ECO:0000313" key="7">
    <source>
        <dbReference type="EMBL" id="KAJ8545196.1"/>
    </source>
</evidence>
<organism evidence="7 8">
    <name type="scientific">Anisodus acutangulus</name>
    <dbReference type="NCBI Taxonomy" id="402998"/>
    <lineage>
        <taxon>Eukaryota</taxon>
        <taxon>Viridiplantae</taxon>
        <taxon>Streptophyta</taxon>
        <taxon>Embryophyta</taxon>
        <taxon>Tracheophyta</taxon>
        <taxon>Spermatophyta</taxon>
        <taxon>Magnoliopsida</taxon>
        <taxon>eudicotyledons</taxon>
        <taxon>Gunneridae</taxon>
        <taxon>Pentapetalae</taxon>
        <taxon>asterids</taxon>
        <taxon>lamiids</taxon>
        <taxon>Solanales</taxon>
        <taxon>Solanaceae</taxon>
        <taxon>Solanoideae</taxon>
        <taxon>Hyoscyameae</taxon>
        <taxon>Anisodus</taxon>
    </lineage>
</organism>
<evidence type="ECO:0000256" key="5">
    <source>
        <dbReference type="SAM" id="MobiDB-lite"/>
    </source>
</evidence>
<dbReference type="InterPro" id="IPR036919">
    <property type="entry name" value="Ribo_uL30_ferredoxin-like_sf"/>
</dbReference>
<evidence type="ECO:0000259" key="6">
    <source>
        <dbReference type="PROSITE" id="PS51222"/>
    </source>
</evidence>
<evidence type="ECO:0000313" key="8">
    <source>
        <dbReference type="Proteomes" id="UP001152561"/>
    </source>
</evidence>
<dbReference type="Pfam" id="PF10539">
    <property type="entry name" value="Dev_Cell_Death"/>
    <property type="match status" value="1"/>
</dbReference>
<dbReference type="GO" id="GO:0003735">
    <property type="term" value="F:structural constituent of ribosome"/>
    <property type="evidence" value="ECO:0007669"/>
    <property type="project" value="InterPro"/>
</dbReference>
<dbReference type="InterPro" id="IPR013989">
    <property type="entry name" value="Dev_and_cell_death_domain"/>
</dbReference>
<dbReference type="PANTHER" id="PTHR46444">
    <property type="entry name" value="DCD (DEVELOPMENT AND CELL DEATH) DOMAIN PROTEIN-RELATED"/>
    <property type="match status" value="1"/>
</dbReference>
<accession>A0A9Q1LUG0</accession>
<dbReference type="NCBIfam" id="TIGR01308">
    <property type="entry name" value="rpmD_bact"/>
    <property type="match status" value="1"/>
</dbReference>
<dbReference type="Pfam" id="PF00327">
    <property type="entry name" value="Ribosomal_L30"/>
    <property type="match status" value="1"/>
</dbReference>
<evidence type="ECO:0000256" key="4">
    <source>
        <dbReference type="ARBA" id="ARBA00035281"/>
    </source>
</evidence>
<evidence type="ECO:0000256" key="2">
    <source>
        <dbReference type="ARBA" id="ARBA00022980"/>
    </source>
</evidence>
<dbReference type="GO" id="GO:0015934">
    <property type="term" value="C:large ribosomal subunit"/>
    <property type="evidence" value="ECO:0007669"/>
    <property type="project" value="InterPro"/>
</dbReference>
<evidence type="ECO:0000256" key="3">
    <source>
        <dbReference type="ARBA" id="ARBA00023274"/>
    </source>
</evidence>
<dbReference type="AlphaFoldDB" id="A0A9Q1LUG0"/>
<dbReference type="PANTHER" id="PTHR46444:SF9">
    <property type="entry name" value="DCD (DEVELOPMENT AND CELL DEATH) DOMAIN PROTEIN"/>
    <property type="match status" value="1"/>
</dbReference>
<feature type="compositionally biased region" description="Basic and acidic residues" evidence="5">
    <location>
        <begin position="1074"/>
        <end position="1084"/>
    </location>
</feature>
<dbReference type="PROSITE" id="PS51222">
    <property type="entry name" value="DCD"/>
    <property type="match status" value="1"/>
</dbReference>
<gene>
    <name evidence="7" type="ORF">K7X08_017779</name>
</gene>
<sequence>MPAALEKTPRHQRAFRLSRKQEEMSAYNAFKACAPVAWSPNLYITLVRGIPGTRRLHRRTLEALRLRKCNRTVMRWNTPTVRGMLQQVKRLVVIETEEMYNARKEKLANHKALRPPLVVNHHAAPAADSVHFIVVINLAANSWEKEQQYTGYSLSMEYDNEENGFISVPAPEFGAIFMSNIATKRGCFKHKVFGLPSSMANFVKEVKKGMVLFLFEYERRQLFGVYRAISDGGMNIVPHAFSSSGKQFSAQVRFVPIWYCSPLSEYEFRDAIRENYFSARKFHFGLSDEQVHRLLRLFSSRKLKNKLPPRSLTTGVSSGVDEDHIMVNNNSSAASGGFDIKHSIVDLGKALSRGYPRSFRGVKGVNNDMFPIEHRVKDEDKVDSAEHLYYNDKKRRIGYDGRLLRDNAAEDKLLVYSLNEELGSSGDDWSSLNGRVQSGHKINTNYTPAISNYMGDSDLRRTVHDANLVVRDRIVKEHNMDSNYRLGRSNEHSGKPSDSDIIRLGTHYAGFLRKDTADIAHIMDNSREPCLYRKNKSDPYWNIGTVSDDWQSSLDDRVGKKSHLDPDINSTIVSERFVNSPYNQKGTPKDGRLFTREIGLRREFDHQAAIDDDVCFLSRRKGANEKCVDSFLIPAASNGNSTYAGDVGRQVAEVGSYPMNGFDGLVPGTENFQRPLTVADCTAYSPMKKRTSGYSTKFLAETEFPQSTEEQNLDPACSKFHDATITRIMPYKHEHPNSCYGHTETYEVEQGSNFLQKPPLNGGISEAMEPNRSGSFGYRTAFIPRESIAQHFTRDDINEGESWRFKSQAALGLTARNSFSGNYQCANEELGDEHVIWQGRDATHVGRSCSPNMSWLLHQGNILTNLGHSNGPGVDIVNDEYENILTDVVHPDARNSRSVFSRLSLAPKVRKLREQEADYSMSFDKYHMDTTVDEIMDLLYEDQKILPKKPLNRKPFIRKVGHGETIRSGKHAAVVKNDPEQPDDSMMGVVRESANEVLETTNHVLAETRVVDFKRRRETSRSSEKTNAKINKEEKTYANEHTVLQNAQENSSETAVAKGSADKPSKRRKLVRPAFDENNSRSDLNHQLPCQTIDKVKTGNSDSSEFRSAL</sequence>
<feature type="domain" description="DCD" evidence="6">
    <location>
        <begin position="170"/>
        <end position="300"/>
    </location>
</feature>
<dbReference type="FunFam" id="3.30.1390.20:FF:000007">
    <property type="entry name" value="50S ribosomal protein L30"/>
    <property type="match status" value="1"/>
</dbReference>
<keyword evidence="8" id="KW-1185">Reference proteome</keyword>
<feature type="compositionally biased region" description="Polar residues" evidence="5">
    <location>
        <begin position="1044"/>
        <end position="1054"/>
    </location>
</feature>
<comment type="caution">
    <text evidence="7">The sequence shown here is derived from an EMBL/GenBank/DDBJ whole genome shotgun (WGS) entry which is preliminary data.</text>
</comment>
<dbReference type="Gene3D" id="3.30.1390.20">
    <property type="entry name" value="Ribosomal protein L30, ferredoxin-like fold domain"/>
    <property type="match status" value="1"/>
</dbReference>